<evidence type="ECO:0000256" key="13">
    <source>
        <dbReference type="ARBA" id="ARBA00050045"/>
    </source>
</evidence>
<evidence type="ECO:0000256" key="6">
    <source>
        <dbReference type="ARBA" id="ARBA00022741"/>
    </source>
</evidence>
<dbReference type="EMBL" id="VSWC01000054">
    <property type="protein sequence ID" value="KAA1099910.1"/>
    <property type="molecule type" value="Genomic_DNA"/>
</dbReference>
<dbReference type="InterPro" id="IPR023780">
    <property type="entry name" value="Chromo_domain"/>
</dbReference>
<keyword evidence="7" id="KW-0251">Elongation factor</keyword>
<dbReference type="SUPFAM" id="SSF54160">
    <property type="entry name" value="Chromo domain-like"/>
    <property type="match status" value="1"/>
</dbReference>
<dbReference type="InterPro" id="IPR003593">
    <property type="entry name" value="AAA+_ATPase"/>
</dbReference>
<evidence type="ECO:0000256" key="11">
    <source>
        <dbReference type="ARBA" id="ARBA00049360"/>
    </source>
</evidence>
<feature type="compositionally biased region" description="Basic residues" evidence="14">
    <location>
        <begin position="1212"/>
        <end position="1221"/>
    </location>
</feature>
<name>A0A5B0PH02_PUCGR</name>
<evidence type="ECO:0000256" key="8">
    <source>
        <dbReference type="ARBA" id="ARBA00022801"/>
    </source>
</evidence>
<dbReference type="SMART" id="SM00382">
    <property type="entry name" value="AAA"/>
    <property type="match status" value="2"/>
</dbReference>
<keyword evidence="7" id="KW-0648">Protein biosynthesis</keyword>
<evidence type="ECO:0000313" key="18">
    <source>
        <dbReference type="Proteomes" id="UP000324748"/>
    </source>
</evidence>
<evidence type="ECO:0000259" key="16">
    <source>
        <dbReference type="PROSITE" id="PS50893"/>
    </source>
</evidence>
<dbReference type="GO" id="GO:0003723">
    <property type="term" value="F:RNA binding"/>
    <property type="evidence" value="ECO:0007669"/>
    <property type="project" value="UniProtKB-KW"/>
</dbReference>
<dbReference type="SMART" id="SM01349">
    <property type="entry name" value="TOG"/>
    <property type="match status" value="1"/>
</dbReference>
<feature type="region of interest" description="Disordered" evidence="14">
    <location>
        <begin position="1163"/>
        <end position="1223"/>
    </location>
</feature>
<feature type="domain" description="ABC transporter" evidence="16">
    <location>
        <begin position="464"/>
        <end position="680"/>
    </location>
</feature>
<dbReference type="InterPro" id="IPR027417">
    <property type="entry name" value="P-loop_NTPase"/>
</dbReference>
<keyword evidence="18" id="KW-1185">Reference proteome</keyword>
<dbReference type="GO" id="GO:0005524">
    <property type="term" value="F:ATP binding"/>
    <property type="evidence" value="ECO:0007669"/>
    <property type="project" value="UniProtKB-KW"/>
</dbReference>
<evidence type="ECO:0000256" key="4">
    <source>
        <dbReference type="ARBA" id="ARBA00022490"/>
    </source>
</evidence>
<dbReference type="InterPro" id="IPR050611">
    <property type="entry name" value="ABCF"/>
</dbReference>
<dbReference type="Gene3D" id="1.25.10.10">
    <property type="entry name" value="Leucine-rich Repeat Variant"/>
    <property type="match status" value="1"/>
</dbReference>
<dbReference type="Gene3D" id="3.40.50.300">
    <property type="entry name" value="P-loop containing nucleotide triphosphate hydrolases"/>
    <property type="match status" value="2"/>
</dbReference>
<comment type="catalytic activity">
    <reaction evidence="11">
        <text>ATP + H2O = ADP + phosphate + H(+)</text>
        <dbReference type="Rhea" id="RHEA:13065"/>
        <dbReference type="ChEBI" id="CHEBI:15377"/>
        <dbReference type="ChEBI" id="CHEBI:15378"/>
        <dbReference type="ChEBI" id="CHEBI:30616"/>
        <dbReference type="ChEBI" id="CHEBI:43474"/>
        <dbReference type="ChEBI" id="CHEBI:456216"/>
    </reaction>
</comment>
<gene>
    <name evidence="17" type="ORF">PGT21_024679</name>
</gene>
<feature type="compositionally biased region" description="Polar residues" evidence="14">
    <location>
        <begin position="1164"/>
        <end position="1177"/>
    </location>
</feature>
<dbReference type="CDD" id="cd03221">
    <property type="entry name" value="ABCF_EF-3"/>
    <property type="match status" value="1"/>
</dbReference>
<feature type="domain" description="Chromo" evidence="15">
    <location>
        <begin position="835"/>
        <end position="896"/>
    </location>
</feature>
<feature type="region of interest" description="Disordered" evidence="14">
    <location>
        <begin position="340"/>
        <end position="361"/>
    </location>
</feature>
<dbReference type="Pfam" id="PF24987">
    <property type="entry name" value="HEAT_EF3_N"/>
    <property type="match status" value="1"/>
</dbReference>
<dbReference type="InterPro" id="IPR017871">
    <property type="entry name" value="ABC_transporter-like_CS"/>
</dbReference>
<evidence type="ECO:0000256" key="14">
    <source>
        <dbReference type="SAM" id="MobiDB-lite"/>
    </source>
</evidence>
<evidence type="ECO:0000313" key="17">
    <source>
        <dbReference type="EMBL" id="KAA1099910.1"/>
    </source>
</evidence>
<dbReference type="CDD" id="cd18626">
    <property type="entry name" value="CD_eEF3"/>
    <property type="match status" value="1"/>
</dbReference>
<evidence type="ECO:0000256" key="7">
    <source>
        <dbReference type="ARBA" id="ARBA00022768"/>
    </source>
</evidence>
<feature type="compositionally biased region" description="Polar residues" evidence="14">
    <location>
        <begin position="1023"/>
        <end position="1051"/>
    </location>
</feature>
<dbReference type="GO" id="GO:0006338">
    <property type="term" value="P:chromatin remodeling"/>
    <property type="evidence" value="ECO:0007669"/>
    <property type="project" value="UniProtKB-ARBA"/>
</dbReference>
<dbReference type="InterPro" id="IPR003439">
    <property type="entry name" value="ABC_transporter-like_ATP-bd"/>
</dbReference>
<dbReference type="PROSITE" id="PS00211">
    <property type="entry name" value="ABC_TRANSPORTER_1"/>
    <property type="match status" value="2"/>
</dbReference>
<evidence type="ECO:0000259" key="15">
    <source>
        <dbReference type="PROSITE" id="PS50013"/>
    </source>
</evidence>
<keyword evidence="4" id="KW-0963">Cytoplasm</keyword>
<dbReference type="SMART" id="SM00298">
    <property type="entry name" value="CHROMO"/>
    <property type="match status" value="1"/>
</dbReference>
<feature type="region of interest" description="Disordered" evidence="14">
    <location>
        <begin position="1599"/>
        <end position="1667"/>
    </location>
</feature>
<dbReference type="InterPro" id="IPR011989">
    <property type="entry name" value="ARM-like"/>
</dbReference>
<dbReference type="Gene3D" id="2.40.50.990">
    <property type="match status" value="1"/>
</dbReference>
<protein>
    <recommendedName>
        <fullName evidence="12">Elongation factor 3</fullName>
    </recommendedName>
    <alternativeName>
        <fullName evidence="13">Eukaryotic elongation factor 3</fullName>
    </alternativeName>
</protein>
<comment type="pathway">
    <text evidence="2">Protein biosynthesis; polypeptide chain elongation.</text>
</comment>
<dbReference type="Pfam" id="PF24984">
    <property type="entry name" value="HEAT_EF3_GNC1"/>
    <property type="match status" value="1"/>
</dbReference>
<feature type="domain" description="ABC transporter" evidence="16">
    <location>
        <begin position="706"/>
        <end position="1022"/>
    </location>
</feature>
<organism evidence="17 18">
    <name type="scientific">Puccinia graminis f. sp. tritici</name>
    <dbReference type="NCBI Taxonomy" id="56615"/>
    <lineage>
        <taxon>Eukaryota</taxon>
        <taxon>Fungi</taxon>
        <taxon>Dikarya</taxon>
        <taxon>Basidiomycota</taxon>
        <taxon>Pucciniomycotina</taxon>
        <taxon>Pucciniomycetes</taxon>
        <taxon>Pucciniales</taxon>
        <taxon>Pucciniaceae</taxon>
        <taxon>Puccinia</taxon>
    </lineage>
</organism>
<dbReference type="InterPro" id="IPR047038">
    <property type="entry name" value="eEF3_chromodomain-like_sf"/>
</dbReference>
<evidence type="ECO:0000256" key="9">
    <source>
        <dbReference type="ARBA" id="ARBA00022840"/>
    </source>
</evidence>
<dbReference type="FunFam" id="2.40.50.990:FF:000002">
    <property type="entry name" value="mRNA export factor elf1"/>
    <property type="match status" value="1"/>
</dbReference>
<dbReference type="PROSITE" id="PS50893">
    <property type="entry name" value="ABC_TRANSPORTER_2"/>
    <property type="match status" value="2"/>
</dbReference>
<evidence type="ECO:0000256" key="1">
    <source>
        <dbReference type="ARBA" id="ARBA00004514"/>
    </source>
</evidence>
<comment type="subcellular location">
    <subcellularLocation>
        <location evidence="1">Cytoplasm</location>
        <location evidence="1">Cytosol</location>
    </subcellularLocation>
</comment>
<feature type="region of interest" description="Disordered" evidence="14">
    <location>
        <begin position="1019"/>
        <end position="1098"/>
    </location>
</feature>
<dbReference type="FunFam" id="1.25.10.10:FF:000076">
    <property type="entry name" value="Elongation factor 3"/>
    <property type="match status" value="1"/>
</dbReference>
<comment type="caution">
    <text evidence="17">The sequence shown here is derived from an EMBL/GenBank/DDBJ whole genome shotgun (WGS) entry which is preliminary data.</text>
</comment>
<keyword evidence="10" id="KW-0694">RNA-binding</keyword>
<dbReference type="InterPro" id="IPR015688">
    <property type="entry name" value="eEF3_ABC2_chromodomain-like"/>
</dbReference>
<feature type="region of interest" description="Disordered" evidence="14">
    <location>
        <begin position="1500"/>
        <end position="1541"/>
    </location>
</feature>
<comment type="similarity">
    <text evidence="3">Belongs to the ABC transporter superfamily. ABCF family. EF3 subfamily.</text>
</comment>
<evidence type="ECO:0000256" key="12">
    <source>
        <dbReference type="ARBA" id="ARBA00050030"/>
    </source>
</evidence>
<proteinExistence type="inferred from homology"/>
<keyword evidence="6" id="KW-0547">Nucleotide-binding</keyword>
<dbReference type="GO" id="GO:0005829">
    <property type="term" value="C:cytosol"/>
    <property type="evidence" value="ECO:0007669"/>
    <property type="project" value="UniProtKB-SubCell"/>
</dbReference>
<reference evidence="17 18" key="1">
    <citation type="submission" date="2019-05" db="EMBL/GenBank/DDBJ databases">
        <title>Emergence of the Ug99 lineage of the wheat stem rust pathogen through somatic hybridization.</title>
        <authorList>
            <person name="Li F."/>
            <person name="Upadhyaya N.M."/>
            <person name="Sperschneider J."/>
            <person name="Matny O."/>
            <person name="Nguyen-Phuc H."/>
            <person name="Mago R."/>
            <person name="Raley C."/>
            <person name="Miller M.E."/>
            <person name="Silverstein K.A.T."/>
            <person name="Henningsen E."/>
            <person name="Hirsch C.D."/>
            <person name="Visser B."/>
            <person name="Pretorius Z.A."/>
            <person name="Steffenson B.J."/>
            <person name="Schwessinger B."/>
            <person name="Dodds P.N."/>
            <person name="Figueroa M."/>
        </authorList>
    </citation>
    <scope>NUCLEOTIDE SEQUENCE [LARGE SCALE GENOMIC DNA]</scope>
    <source>
        <strain evidence="17">21-0</strain>
    </source>
</reference>
<dbReference type="PROSITE" id="PS50013">
    <property type="entry name" value="CHROMO_2"/>
    <property type="match status" value="1"/>
</dbReference>
<dbReference type="GO" id="GO:0003746">
    <property type="term" value="F:translation elongation factor activity"/>
    <property type="evidence" value="ECO:0007669"/>
    <property type="project" value="UniProtKB-KW"/>
</dbReference>
<evidence type="ECO:0000256" key="3">
    <source>
        <dbReference type="ARBA" id="ARBA00011054"/>
    </source>
</evidence>
<evidence type="ECO:0000256" key="2">
    <source>
        <dbReference type="ARBA" id="ARBA00004815"/>
    </source>
</evidence>
<sequence>MTENTNGDGPSTSALLQSLYSAPDAPSCTVAARALANHIQSTGIHILAIDAITDDLIRASRSKLGSERESSMIAIEEICRTVGAGGGVEPYLLPLLPIILERYPETGKAEVVGKAAEKAAKQLIKLSQPEGVPRFIKVLFDILSTSSVKWKTKAGALDLFASLVKIGPDQVAERLGEIIPPLTQEMRDTKPEVSAAGHKAAMAVCGVLSNLDVLPFVPVLVNCMARPDTVPEAIKQLSANVWVRDVDGPTLAVLVPLLQRALSERSSIVQRQTVILVGNLFKLVRSPDLAHLHLKNLFPGVNRIAETASFPEVREFALQAVNTLILSSGADESTVAALKNSAQASTGPSPIPSTPGTPSVKLTDEDEILAQRSLKSLIGKMAHVTVNPFIETSISYQAGSIASLVRKRDFEEAQWTRYTVPYLSRFMPAEDAEKIAKENLKRWLEIDKERYYKAAGDDDDDPTEKIVNLTFSLAYGGLLLLNHTVLQLRRGWRYGVCGANGCGKSTLLKAINRHQIENFPESVSTFYVEHDIDGEDADVTCLQFLIADKFVKAKNLTPDQISERMREFGFDDARQACKVQSLSGGWKMRLALARAMLCEADLLLLDEPTNHLDRASIEWLQDYLKAQTKVTILTVSHDSGFLDSICTDIIHYQNKQLVYYRGNLSKFVEKYPAARSYYTLSASLVKFVFPPPGALMGVRSQTRAILKATNVTFTYPGAPKPSLMNASCAVTLSSRVGVVGPNGAGKSTLIKLLTGETVPDTGKIEKHPNLRVAYVAQHAFHNIGAHLEKTAVQYIAWRYQDGHDREQAMKASRVLSEEEKKQMEVPIEGKNGEKRKLEMIIGRQKLKKSFQYEVKWKNLDHRHNTWLPREKLMEAGFGKLVQEHDDLEASREGSGSRDLSFKVIRQHLIDVGLDGDIAEYNELKGLSGGQKVKVVIAAALWSKPQVLILDEPTNFLDRDALGGLAVAIRDWAGAFVCISHNEEFVGALCPEIWNVDGGKLVHKGKAAVVEGDAFEDGKRLGSGLNSKKGTPSGSKSATPLPSATNSDNETGSPADPSMPIVKKKKLTRKQLKDREERRRMRKLKWLSDSTGAPREPDTDTVLMLMPGMFMAGRSNPARLHHPPGDRSIHPILPGSVHQPIHSFQHQEMNFDLDVLDPALDAAQTHDSTPASLQQSPYNGDLFLEDDEDDLSQSGVDSSKNTPAVSGKQASGRGRKKAKATKKSISEPTLHISLDYCLYVNVHNPHISVKQRAASSKSDWDKIVPSKDDLPYLNTNLMHRQWDEILRIIGNSQRNLDVFLDQVRKTDNLKFHLYISNSHFFPFRRAYYCSSDEELRPFAEEVAKKPLQKVFIRVIMDDPSAQEKSHSAKDKSDKQKKKVEKILAMAVGSDKERVPLQREQARQLQNTRSDVSGDPIAPWVVRLRQHLEQKSNAKPSEVIFWPHKDDPTLVLRVNHNRLWAWANVLEAKSAGHITDANRHVDMDTPPNGSTFQWERRSGISPLKHRAAPGNSHNNNPRRSSVGNQGRTNALPQQFSGCSVPDVNRMSPVSRCDTLNSDAAVEGREEPLDLRNIGISNVVDLVSKSSNDSIDYLNDVSVDSSRSVNHLDLSSRNSGRPADAEHPRKMARSPSAYPPCDYRCISVHPRDTSPSRSPPRKSRSEPRLPLLPAGKNMTMNDFLRHCNIEVDDPMCQILIKGHDVKHWSFFRGKSDKQLMRIGFTRGLATHLSDGASELELTMVQQEITEL</sequence>
<dbReference type="InterPro" id="IPR016024">
    <property type="entry name" value="ARM-type_fold"/>
</dbReference>
<accession>A0A5B0PH02</accession>
<feature type="compositionally biased region" description="Polar residues" evidence="14">
    <location>
        <begin position="1191"/>
        <end position="1203"/>
    </location>
</feature>
<dbReference type="Pfam" id="PF00005">
    <property type="entry name" value="ABC_tran"/>
    <property type="match status" value="2"/>
</dbReference>
<dbReference type="SUPFAM" id="SSF52540">
    <property type="entry name" value="P-loop containing nucleoside triphosphate hydrolases"/>
    <property type="match status" value="2"/>
</dbReference>
<dbReference type="GO" id="GO:0016887">
    <property type="term" value="F:ATP hydrolysis activity"/>
    <property type="evidence" value="ECO:0007669"/>
    <property type="project" value="InterPro"/>
</dbReference>
<dbReference type="Pfam" id="PF00385">
    <property type="entry name" value="Chromo"/>
    <property type="match status" value="1"/>
</dbReference>
<dbReference type="Proteomes" id="UP000324748">
    <property type="component" value="Unassembled WGS sequence"/>
</dbReference>
<dbReference type="PANTHER" id="PTHR19211:SF14">
    <property type="entry name" value="ATP-BINDING CASSETTE SUB-FAMILY F MEMBER 1"/>
    <property type="match status" value="1"/>
</dbReference>
<keyword evidence="5" id="KW-0677">Repeat</keyword>
<dbReference type="InterPro" id="IPR016197">
    <property type="entry name" value="Chromo-like_dom_sf"/>
</dbReference>
<keyword evidence="8" id="KW-0378">Hydrolase</keyword>
<dbReference type="InterPro" id="IPR034085">
    <property type="entry name" value="TOG"/>
</dbReference>
<dbReference type="PANTHER" id="PTHR19211">
    <property type="entry name" value="ATP-BINDING TRANSPORT PROTEIN-RELATED"/>
    <property type="match status" value="1"/>
</dbReference>
<dbReference type="SUPFAM" id="SSF48371">
    <property type="entry name" value="ARM repeat"/>
    <property type="match status" value="1"/>
</dbReference>
<evidence type="ECO:0000256" key="5">
    <source>
        <dbReference type="ARBA" id="ARBA00022737"/>
    </source>
</evidence>
<dbReference type="InterPro" id="IPR000953">
    <property type="entry name" value="Chromo/chromo_shadow_dom"/>
</dbReference>
<feature type="compositionally biased region" description="Polar residues" evidence="14">
    <location>
        <begin position="1509"/>
        <end position="1535"/>
    </location>
</feature>
<dbReference type="FunFam" id="3.40.50.300:FF:000193">
    <property type="entry name" value="Probable Elongation factor 3"/>
    <property type="match status" value="1"/>
</dbReference>
<evidence type="ECO:0000256" key="10">
    <source>
        <dbReference type="ARBA" id="ARBA00022884"/>
    </source>
</evidence>
<keyword evidence="9" id="KW-0067">ATP-binding</keyword>
<dbReference type="OrthoDB" id="2110130at2759"/>